<dbReference type="Gene3D" id="3.30.420.10">
    <property type="entry name" value="Ribonuclease H-like superfamily/Ribonuclease H"/>
    <property type="match status" value="1"/>
</dbReference>
<dbReference type="GO" id="GO:0003723">
    <property type="term" value="F:RNA binding"/>
    <property type="evidence" value="ECO:0007669"/>
    <property type="project" value="UniProtKB-KW"/>
</dbReference>
<dbReference type="Gene3D" id="1.10.340.70">
    <property type="match status" value="1"/>
</dbReference>
<evidence type="ECO:0000313" key="4">
    <source>
        <dbReference type="Proteomes" id="UP000765509"/>
    </source>
</evidence>
<dbReference type="Proteomes" id="UP000765509">
    <property type="component" value="Unassembled WGS sequence"/>
</dbReference>
<dbReference type="SUPFAM" id="SSF53098">
    <property type="entry name" value="Ribonuclease H-like"/>
    <property type="match status" value="1"/>
</dbReference>
<gene>
    <name evidence="3" type="ORF">O181_024356</name>
</gene>
<dbReference type="InterPro" id="IPR001584">
    <property type="entry name" value="Integrase_cat-core"/>
</dbReference>
<dbReference type="InterPro" id="IPR043502">
    <property type="entry name" value="DNA/RNA_pol_sf"/>
</dbReference>
<evidence type="ECO:0000256" key="1">
    <source>
        <dbReference type="ARBA" id="ARBA00022884"/>
    </source>
</evidence>
<dbReference type="Gene3D" id="3.10.10.10">
    <property type="entry name" value="HIV Type 1 Reverse Transcriptase, subunit A, domain 1"/>
    <property type="match status" value="1"/>
</dbReference>
<comment type="caution">
    <text evidence="3">The sequence shown here is derived from an EMBL/GenBank/DDBJ whole genome shotgun (WGS) entry which is preliminary data.</text>
</comment>
<dbReference type="GO" id="GO:0005634">
    <property type="term" value="C:nucleus"/>
    <property type="evidence" value="ECO:0007669"/>
    <property type="project" value="UniProtKB-ARBA"/>
</dbReference>
<protein>
    <recommendedName>
        <fullName evidence="2">Integrase catalytic domain-containing protein</fullName>
    </recommendedName>
</protein>
<dbReference type="EMBL" id="AVOT02007775">
    <property type="protein sequence ID" value="MBW0484641.1"/>
    <property type="molecule type" value="Genomic_DNA"/>
</dbReference>
<sequence length="678" mass="79015">MEFVRGIDMIKEDFELPGRLATAIFITFFTGSAHRWYITLRQAHGHQSWNWWKPQIINKWENDGWRFKVETAFYISKFNSEKGKALPWFFQQEVRLTASYPEMSEFMIHRKILRQCGGDLENAVKSTTTEQFSAEDIINILEEVTTRTRIGSSRVNLKPRFNTCWKDSVDKNPKKNSNNINLHLTDKQEIKLSSLLYDHKESFASDKEPLGEIVGHEVDIILNIERPYPPLLRRHAYPASPKSREALEIHIKELLDLGVIRKVGHNEEVEITTTVIVEWHNRKSRIFRDFSALNTYTVPDRYPNPKIEIALTQISQEVYISTMDSLKVFHQNVVTPRAGKYLRIIVHCGVHILRWKIAIQEYRGNMTIFQKDGNIHKIADGLSRWPLPNNIDNLVCAPKQASPQIPIEGISVTDMNTALFEELKNRYMQDRNCSILCQLLIKDCKDNSLIQALYEIWNKSYDEARFHSLDGIIYHRTKHTCVITVVDRSLINLVLKECHYSPFSGNLSEDRTREKINICIWWPMWKCDKCQKANKSTGKELGNMIKIQEPIKLWEIVHMDWVTGLPPGGDRSYNAFRVIVDRFSKTHIFLPCHKDDTAMDTDLLIWNIVKLWTGIFTNIISDRDPKFISALWKNLHQLFGTKLSFSKAYHPKTDGLSERMVQTLKDMVRRLCAHGLEF</sequence>
<feature type="domain" description="Integrase catalytic" evidence="2">
    <location>
        <begin position="546"/>
        <end position="678"/>
    </location>
</feature>
<reference evidence="3" key="1">
    <citation type="submission" date="2021-03" db="EMBL/GenBank/DDBJ databases">
        <title>Draft genome sequence of rust myrtle Austropuccinia psidii MF-1, a brazilian biotype.</title>
        <authorList>
            <person name="Quecine M.C."/>
            <person name="Pachon D.M.R."/>
            <person name="Bonatelli M.L."/>
            <person name="Correr F.H."/>
            <person name="Franceschini L.M."/>
            <person name="Leite T.F."/>
            <person name="Margarido G.R.A."/>
            <person name="Almeida C.A."/>
            <person name="Ferrarezi J.A."/>
            <person name="Labate C.A."/>
        </authorList>
    </citation>
    <scope>NUCLEOTIDE SEQUENCE</scope>
    <source>
        <strain evidence="3">MF-1</strain>
    </source>
</reference>
<dbReference type="PANTHER" id="PTHR37984:SF5">
    <property type="entry name" value="PROTEIN NYNRIN-LIKE"/>
    <property type="match status" value="1"/>
</dbReference>
<dbReference type="GO" id="GO:0015074">
    <property type="term" value="P:DNA integration"/>
    <property type="evidence" value="ECO:0007669"/>
    <property type="project" value="InterPro"/>
</dbReference>
<evidence type="ECO:0000259" key="2">
    <source>
        <dbReference type="PROSITE" id="PS50994"/>
    </source>
</evidence>
<dbReference type="SUPFAM" id="SSF56672">
    <property type="entry name" value="DNA/RNA polymerases"/>
    <property type="match status" value="1"/>
</dbReference>
<dbReference type="InterPro" id="IPR050951">
    <property type="entry name" value="Retrovirus_Pol_polyprotein"/>
</dbReference>
<keyword evidence="4" id="KW-1185">Reference proteome</keyword>
<dbReference type="InterPro" id="IPR012337">
    <property type="entry name" value="RNaseH-like_sf"/>
</dbReference>
<evidence type="ECO:0000313" key="3">
    <source>
        <dbReference type="EMBL" id="MBW0484641.1"/>
    </source>
</evidence>
<name>A0A9Q3CLA6_9BASI</name>
<accession>A0A9Q3CLA6</accession>
<dbReference type="OrthoDB" id="2595244at2759"/>
<dbReference type="PANTHER" id="PTHR37984">
    <property type="entry name" value="PROTEIN CBG26694"/>
    <property type="match status" value="1"/>
</dbReference>
<dbReference type="Gene3D" id="3.30.70.270">
    <property type="match status" value="1"/>
</dbReference>
<organism evidence="3 4">
    <name type="scientific">Austropuccinia psidii MF-1</name>
    <dbReference type="NCBI Taxonomy" id="1389203"/>
    <lineage>
        <taxon>Eukaryota</taxon>
        <taxon>Fungi</taxon>
        <taxon>Dikarya</taxon>
        <taxon>Basidiomycota</taxon>
        <taxon>Pucciniomycotina</taxon>
        <taxon>Pucciniomycetes</taxon>
        <taxon>Pucciniales</taxon>
        <taxon>Sphaerophragmiaceae</taxon>
        <taxon>Austropuccinia</taxon>
    </lineage>
</organism>
<dbReference type="AlphaFoldDB" id="A0A9Q3CLA6"/>
<dbReference type="InterPro" id="IPR043128">
    <property type="entry name" value="Rev_trsase/Diguanyl_cyclase"/>
</dbReference>
<proteinExistence type="predicted"/>
<dbReference type="InterPro" id="IPR036397">
    <property type="entry name" value="RNaseH_sf"/>
</dbReference>
<dbReference type="PROSITE" id="PS50994">
    <property type="entry name" value="INTEGRASE"/>
    <property type="match status" value="1"/>
</dbReference>
<keyword evidence="1" id="KW-0694">RNA-binding</keyword>